<name>A0A179C5B7_9LACO</name>
<dbReference type="InterPro" id="IPR029062">
    <property type="entry name" value="Class_I_gatase-like"/>
</dbReference>
<reference evidence="3" key="1">
    <citation type="submission" date="2016-03" db="EMBL/GenBank/DDBJ databases">
        <authorList>
            <person name="Johnson T.J."/>
            <person name="Youmans B."/>
            <person name="Case K."/>
            <person name="Noll S."/>
        </authorList>
    </citation>
    <scope>NUCLEOTIDE SEQUENCE [LARGE SCALE GENOMIC DNA]</scope>
    <source>
        <strain evidence="3">UMNLAv8</strain>
    </source>
</reference>
<dbReference type="GO" id="GO:0005829">
    <property type="term" value="C:cytosol"/>
    <property type="evidence" value="ECO:0007669"/>
    <property type="project" value="TreeGrafter"/>
</dbReference>
<dbReference type="Proteomes" id="UP000078520">
    <property type="component" value="Unassembled WGS sequence"/>
</dbReference>
<dbReference type="CDD" id="cd01741">
    <property type="entry name" value="GATase1_1"/>
    <property type="match status" value="1"/>
</dbReference>
<dbReference type="Pfam" id="PF00117">
    <property type="entry name" value="GATase"/>
    <property type="match status" value="1"/>
</dbReference>
<dbReference type="SUPFAM" id="SSF52317">
    <property type="entry name" value="Class I glutamine amidotransferase-like"/>
    <property type="match status" value="1"/>
</dbReference>
<sequence length="224" mass="25458">MRINILQHTPNEKAGSILEWAKLHHHDVYTYHPYQFGKLPTDNDTDMLVILGGPMSPNDDLPWIHQEYELVSSLLSKNTPILGVCFGAQLIAKILGGKIVKAPFKEVGWAPVYLQSHLIPGIPEKATVLHWHEDMFEIPPKAQLLFSSDHVKNQGYLYQKNVIGLQFHFEPLDNNVKEIVVNDYPYIDGSVLNQSKEQIINKAVPKGNKQIMFQLLDYITAHSN</sequence>
<dbReference type="Gene3D" id="3.40.50.880">
    <property type="match status" value="1"/>
</dbReference>
<comment type="caution">
    <text evidence="2">The sequence shown here is derived from an EMBL/GenBank/DDBJ whole genome shotgun (WGS) entry which is preliminary data.</text>
</comment>
<feature type="domain" description="Glutamine amidotransferase" evidence="1">
    <location>
        <begin position="42"/>
        <end position="170"/>
    </location>
</feature>
<gene>
    <name evidence="2" type="ORF">A3O14_05070</name>
</gene>
<dbReference type="AlphaFoldDB" id="A0A179C5B7"/>
<dbReference type="RefSeq" id="WP_064208749.1">
    <property type="nucleotide sequence ID" value="NZ_LVKC01000005.1"/>
</dbReference>
<evidence type="ECO:0000313" key="2">
    <source>
        <dbReference type="EMBL" id="OAQ07983.1"/>
    </source>
</evidence>
<dbReference type="EMBL" id="LVKI01000019">
    <property type="protein sequence ID" value="OAQ07983.1"/>
    <property type="molecule type" value="Genomic_DNA"/>
</dbReference>
<accession>A0A179C5B7</accession>
<organism evidence="2 3">
    <name type="scientific">Ligilactobacillus aviarius</name>
    <dbReference type="NCBI Taxonomy" id="1606"/>
    <lineage>
        <taxon>Bacteria</taxon>
        <taxon>Bacillati</taxon>
        <taxon>Bacillota</taxon>
        <taxon>Bacilli</taxon>
        <taxon>Lactobacillales</taxon>
        <taxon>Lactobacillaceae</taxon>
        <taxon>Ligilactobacillus</taxon>
    </lineage>
</organism>
<dbReference type="PROSITE" id="PS51273">
    <property type="entry name" value="GATASE_TYPE_1"/>
    <property type="match status" value="1"/>
</dbReference>
<dbReference type="PANTHER" id="PTHR42695:SF5">
    <property type="entry name" value="GLUTAMINE AMIDOTRANSFERASE YLR126C-RELATED"/>
    <property type="match status" value="1"/>
</dbReference>
<proteinExistence type="predicted"/>
<evidence type="ECO:0000313" key="3">
    <source>
        <dbReference type="Proteomes" id="UP000078520"/>
    </source>
</evidence>
<dbReference type="OrthoDB" id="9807137at2"/>
<dbReference type="InterPro" id="IPR044992">
    <property type="entry name" value="ChyE-like"/>
</dbReference>
<dbReference type="PANTHER" id="PTHR42695">
    <property type="entry name" value="GLUTAMINE AMIDOTRANSFERASE YLR126C-RELATED"/>
    <property type="match status" value="1"/>
</dbReference>
<dbReference type="InterPro" id="IPR017926">
    <property type="entry name" value="GATASE"/>
</dbReference>
<protein>
    <submittedName>
        <fullName evidence="2">GMP synthase</fullName>
    </submittedName>
</protein>
<evidence type="ECO:0000259" key="1">
    <source>
        <dbReference type="Pfam" id="PF00117"/>
    </source>
</evidence>